<reference evidence="1 2" key="1">
    <citation type="submission" date="2018-02" db="EMBL/GenBank/DDBJ databases">
        <authorList>
            <person name="Dubost A."/>
        </authorList>
    </citation>
    <scope>NUCLEOTIDE SEQUENCE [LARGE SCALE GENOMIC DNA]</scope>
    <source>
        <strain evidence="2">JV551A3</strain>
    </source>
</reference>
<evidence type="ECO:0000313" key="2">
    <source>
        <dbReference type="Proteomes" id="UP000294335"/>
    </source>
</evidence>
<proteinExistence type="predicted"/>
<sequence length="45" mass="5050">MQATAFQQLVRPHAANIADKAYFGEHVLQLVRELEARRSVDKAVA</sequence>
<organism evidence="1 2">
    <name type="scientific">Pseudomonas inefficax</name>
    <dbReference type="NCBI Taxonomy" id="2078786"/>
    <lineage>
        <taxon>Bacteria</taxon>
        <taxon>Pseudomonadati</taxon>
        <taxon>Pseudomonadota</taxon>
        <taxon>Gammaproteobacteria</taxon>
        <taxon>Pseudomonadales</taxon>
        <taxon>Pseudomonadaceae</taxon>
        <taxon>Pseudomonas</taxon>
    </lineage>
</organism>
<gene>
    <name evidence="1" type="ORF">JV551A3_V1_700246</name>
</gene>
<evidence type="ECO:0000313" key="1">
    <source>
        <dbReference type="EMBL" id="SPO59974.1"/>
    </source>
</evidence>
<dbReference type="AlphaFoldDB" id="A0AAQ1P979"/>
<keyword evidence="2" id="KW-1185">Reference proteome</keyword>
<name>A0AAQ1P979_9PSED</name>
<protein>
    <submittedName>
        <fullName evidence="1">Uncharacterized protein</fullName>
    </submittedName>
</protein>
<dbReference type="EMBL" id="OPYN01000070">
    <property type="protein sequence ID" value="SPO59974.1"/>
    <property type="molecule type" value="Genomic_DNA"/>
</dbReference>
<dbReference type="Proteomes" id="UP000294335">
    <property type="component" value="Unassembled WGS sequence"/>
</dbReference>
<accession>A0AAQ1P979</accession>
<comment type="caution">
    <text evidence="1">The sequence shown here is derived from an EMBL/GenBank/DDBJ whole genome shotgun (WGS) entry which is preliminary data.</text>
</comment>